<dbReference type="GO" id="GO:0008137">
    <property type="term" value="F:NADH dehydrogenase (ubiquinone) activity"/>
    <property type="evidence" value="ECO:0007669"/>
    <property type="project" value="InterPro"/>
</dbReference>
<dbReference type="SUPFAM" id="SSF140490">
    <property type="entry name" value="Nqo1C-terminal domain-like"/>
    <property type="match status" value="1"/>
</dbReference>
<comment type="caution">
    <text evidence="7">The sequence shown here is derived from an EMBL/GenBank/DDBJ whole genome shotgun (WGS) entry which is preliminary data.</text>
</comment>
<dbReference type="GO" id="GO:0046872">
    <property type="term" value="F:metal ion binding"/>
    <property type="evidence" value="ECO:0007669"/>
    <property type="project" value="UniProtKB-KW"/>
</dbReference>
<dbReference type="InterPro" id="IPR019575">
    <property type="entry name" value="Nuop51_4Fe4S-bd"/>
</dbReference>
<comment type="similarity">
    <text evidence="1">Belongs to the complex I 51 kDa subunit family.</text>
</comment>
<dbReference type="SUPFAM" id="SSF142984">
    <property type="entry name" value="Nqo1 middle domain-like"/>
    <property type="match status" value="1"/>
</dbReference>
<evidence type="ECO:0000313" key="7">
    <source>
        <dbReference type="EMBL" id="GAH75094.1"/>
    </source>
</evidence>
<dbReference type="Pfam" id="PF01512">
    <property type="entry name" value="Complex1_51K"/>
    <property type="match status" value="1"/>
</dbReference>
<dbReference type="InterPro" id="IPR037207">
    <property type="entry name" value="Nuop51_4Fe4S-bd_sf"/>
</dbReference>
<dbReference type="Gene3D" id="3.10.20.600">
    <property type="match status" value="1"/>
</dbReference>
<dbReference type="EMBL" id="BARU01027546">
    <property type="protein sequence ID" value="GAH75094.1"/>
    <property type="molecule type" value="Genomic_DNA"/>
</dbReference>
<protein>
    <recommendedName>
        <fullName evidence="6">NADH-ubiquinone oxidoreductase 51kDa subunit iron-sulphur binding domain-containing protein</fullName>
    </recommendedName>
</protein>
<name>X1J9Q4_9ZZZZ</name>
<feature type="non-terminal residue" evidence="7">
    <location>
        <position position="270"/>
    </location>
</feature>
<keyword evidence="4" id="KW-0408">Iron</keyword>
<dbReference type="PANTHER" id="PTHR43578:SF3">
    <property type="entry name" value="NADH-QUINONE OXIDOREDUCTASE SUBUNIT F"/>
    <property type="match status" value="1"/>
</dbReference>
<evidence type="ECO:0000256" key="1">
    <source>
        <dbReference type="ARBA" id="ARBA00007523"/>
    </source>
</evidence>
<dbReference type="PROSITE" id="PS00645">
    <property type="entry name" value="COMPLEX1_51K_2"/>
    <property type="match status" value="1"/>
</dbReference>
<evidence type="ECO:0000256" key="4">
    <source>
        <dbReference type="ARBA" id="ARBA00023004"/>
    </source>
</evidence>
<dbReference type="Gene3D" id="3.40.50.11540">
    <property type="entry name" value="NADH-ubiquinone oxidoreductase 51kDa subunit"/>
    <property type="match status" value="1"/>
</dbReference>
<evidence type="ECO:0000259" key="6">
    <source>
        <dbReference type="SMART" id="SM00928"/>
    </source>
</evidence>
<dbReference type="GO" id="GO:0051539">
    <property type="term" value="F:4 iron, 4 sulfur cluster binding"/>
    <property type="evidence" value="ECO:0007669"/>
    <property type="project" value="UniProtKB-KW"/>
</dbReference>
<reference evidence="7" key="1">
    <citation type="journal article" date="2014" name="Front. Microbiol.">
        <title>High frequency of phylogenetically diverse reductive dehalogenase-homologous genes in deep subseafloor sedimentary metagenomes.</title>
        <authorList>
            <person name="Kawai M."/>
            <person name="Futagami T."/>
            <person name="Toyoda A."/>
            <person name="Takaki Y."/>
            <person name="Nishi S."/>
            <person name="Hori S."/>
            <person name="Arai W."/>
            <person name="Tsubouchi T."/>
            <person name="Morono Y."/>
            <person name="Uchiyama I."/>
            <person name="Ito T."/>
            <person name="Fujiyama A."/>
            <person name="Inagaki F."/>
            <person name="Takami H."/>
        </authorList>
    </citation>
    <scope>NUCLEOTIDE SEQUENCE</scope>
    <source>
        <strain evidence="7">Expedition CK06-06</strain>
    </source>
</reference>
<gene>
    <name evidence="7" type="ORF">S03H2_44095</name>
</gene>
<keyword evidence="3" id="KW-0479">Metal-binding</keyword>
<dbReference type="AlphaFoldDB" id="X1J9Q4"/>
<accession>X1J9Q4</accession>
<dbReference type="Pfam" id="PF10589">
    <property type="entry name" value="NADH_4Fe-4S"/>
    <property type="match status" value="1"/>
</dbReference>
<feature type="non-terminal residue" evidence="7">
    <location>
        <position position="1"/>
    </location>
</feature>
<dbReference type="PANTHER" id="PTHR43578">
    <property type="entry name" value="NADH-QUINONE OXIDOREDUCTASE SUBUNIT F"/>
    <property type="match status" value="1"/>
</dbReference>
<evidence type="ECO:0000256" key="2">
    <source>
        <dbReference type="ARBA" id="ARBA00022485"/>
    </source>
</evidence>
<evidence type="ECO:0000256" key="3">
    <source>
        <dbReference type="ARBA" id="ARBA00022723"/>
    </source>
</evidence>
<dbReference type="SMART" id="SM00928">
    <property type="entry name" value="NADH_4Fe-4S"/>
    <property type="match status" value="1"/>
</dbReference>
<evidence type="ECO:0000256" key="5">
    <source>
        <dbReference type="ARBA" id="ARBA00023014"/>
    </source>
</evidence>
<dbReference type="SUPFAM" id="SSF142019">
    <property type="entry name" value="Nqo1 FMN-binding domain-like"/>
    <property type="match status" value="1"/>
</dbReference>
<organism evidence="7">
    <name type="scientific">marine sediment metagenome</name>
    <dbReference type="NCBI Taxonomy" id="412755"/>
    <lineage>
        <taxon>unclassified sequences</taxon>
        <taxon>metagenomes</taxon>
        <taxon>ecological metagenomes</taxon>
    </lineage>
</organism>
<dbReference type="InterPro" id="IPR037225">
    <property type="entry name" value="Nuo51_FMN-bd_sf"/>
</dbReference>
<dbReference type="GO" id="GO:0010181">
    <property type="term" value="F:FMN binding"/>
    <property type="evidence" value="ECO:0007669"/>
    <property type="project" value="InterPro"/>
</dbReference>
<feature type="domain" description="NADH-ubiquinone oxidoreductase 51kDa subunit iron-sulphur binding" evidence="6">
    <location>
        <begin position="233"/>
        <end position="268"/>
    </location>
</feature>
<dbReference type="InterPro" id="IPR001949">
    <property type="entry name" value="NADH-UbQ_OxRdtase_51kDa_CS"/>
</dbReference>
<proteinExistence type="inferred from homology"/>
<keyword evidence="2" id="KW-0004">4Fe-4S</keyword>
<keyword evidence="5" id="KW-0411">Iron-sulfur</keyword>
<dbReference type="Gene3D" id="1.20.1440.230">
    <property type="entry name" value="NADH-ubiquinone oxidoreductase 51kDa subunit, iron-sulphur binding domain"/>
    <property type="match status" value="1"/>
</dbReference>
<sequence length="270" mass="28427">GNPHSVIEGMIIGAYAIGNVRQGYAYVRAEYPLAIETLSHAIAQAREYGLLGKNILGTSFEFNIDIFPGAGAFVCGEETALLGSIEGKRGNPRQRPPFPANVGGGLFGRPTGINNVETWSNIPQIVLRGADWFNSVGSEGSKGTKTFSLVGKINNTGLVEVPLGTPLGKVVFDIGGGVPDGRRFKAVQIGGPSGGVIPIEHLNTPIDYEAVTALGAIMGSGGLVVMDEDSCMVDVAKFFLQFTRDESCGKCTPCRAGIPEMLEILNKVSL</sequence>
<dbReference type="InterPro" id="IPR011538">
    <property type="entry name" value="Nuo51_FMN-bd"/>
</dbReference>